<name>A0A4P7N105_PYROR</name>
<evidence type="ECO:0000256" key="2">
    <source>
        <dbReference type="ARBA" id="ARBA00014912"/>
    </source>
</evidence>
<dbReference type="FunFam" id="1.10.472.10:FF:000072">
    <property type="entry name" value="Cyclin Pch1"/>
    <property type="match status" value="1"/>
</dbReference>
<dbReference type="SUPFAM" id="SSF47954">
    <property type="entry name" value="Cyclin-like"/>
    <property type="match status" value="2"/>
</dbReference>
<feature type="domain" description="Cyclin-like" evidence="6">
    <location>
        <begin position="123"/>
        <end position="227"/>
    </location>
</feature>
<dbReference type="InterPro" id="IPR043198">
    <property type="entry name" value="Cyclin/Ssn8"/>
</dbReference>
<reference evidence="7 8" key="1">
    <citation type="journal article" date="2019" name="Mol. Biol. Evol.">
        <title>Blast fungal genomes show frequent chromosomal changes, gene gains and losses, and effector gene turnover.</title>
        <authorList>
            <person name="Gomez Luciano L.B."/>
            <person name="Jason Tsai I."/>
            <person name="Chuma I."/>
            <person name="Tosa Y."/>
            <person name="Chen Y.H."/>
            <person name="Li J.Y."/>
            <person name="Li M.Y."/>
            <person name="Jade Lu M.Y."/>
            <person name="Nakayashiki H."/>
            <person name="Li W.H."/>
        </authorList>
    </citation>
    <scope>NUCLEOTIDE SEQUENCE [LARGE SCALE GENOMIC DNA]</scope>
    <source>
        <strain evidence="7">MZ5-1-6</strain>
    </source>
</reference>
<feature type="compositionally biased region" description="Polar residues" evidence="4">
    <location>
        <begin position="445"/>
        <end position="457"/>
    </location>
</feature>
<keyword evidence="5" id="KW-1133">Transmembrane helix</keyword>
<evidence type="ECO:0000256" key="3">
    <source>
        <dbReference type="RuleBase" id="RU000383"/>
    </source>
</evidence>
<dbReference type="Proteomes" id="UP000294847">
    <property type="component" value="Chromosome 2"/>
</dbReference>
<evidence type="ECO:0000256" key="1">
    <source>
        <dbReference type="ARBA" id="ARBA00008638"/>
    </source>
</evidence>
<feature type="compositionally biased region" description="Basic and acidic residues" evidence="4">
    <location>
        <begin position="1"/>
        <end position="11"/>
    </location>
</feature>
<protein>
    <recommendedName>
        <fullName evidence="2">RNA polymerase II holoenzyme cyclin-like subunit</fullName>
    </recommendedName>
</protein>
<dbReference type="InterPro" id="IPR036915">
    <property type="entry name" value="Cyclin-like_sf"/>
</dbReference>
<dbReference type="InterPro" id="IPR006671">
    <property type="entry name" value="Cyclin_N"/>
</dbReference>
<feature type="region of interest" description="Disordered" evidence="4">
    <location>
        <begin position="334"/>
        <end position="486"/>
    </location>
</feature>
<gene>
    <name evidence="7" type="ORF">PoMZ_00924</name>
</gene>
<evidence type="ECO:0000256" key="5">
    <source>
        <dbReference type="SAM" id="Phobius"/>
    </source>
</evidence>
<feature type="transmembrane region" description="Helical" evidence="5">
    <location>
        <begin position="124"/>
        <end position="146"/>
    </location>
</feature>
<evidence type="ECO:0000259" key="6">
    <source>
        <dbReference type="SMART" id="SM00385"/>
    </source>
</evidence>
<dbReference type="GO" id="GO:0016538">
    <property type="term" value="F:cyclin-dependent protein serine/threonine kinase regulator activity"/>
    <property type="evidence" value="ECO:0007669"/>
    <property type="project" value="InterPro"/>
</dbReference>
<feature type="compositionally biased region" description="Polar residues" evidence="4">
    <location>
        <begin position="358"/>
        <end position="383"/>
    </location>
</feature>
<dbReference type="GO" id="GO:0006357">
    <property type="term" value="P:regulation of transcription by RNA polymerase II"/>
    <property type="evidence" value="ECO:0007669"/>
    <property type="project" value="InterPro"/>
</dbReference>
<dbReference type="Pfam" id="PF00134">
    <property type="entry name" value="Cyclin_N"/>
    <property type="match status" value="1"/>
</dbReference>
<dbReference type="InterPro" id="IPR013763">
    <property type="entry name" value="Cyclin-like_dom"/>
</dbReference>
<dbReference type="PANTHER" id="PTHR10026">
    <property type="entry name" value="CYCLIN"/>
    <property type="match status" value="1"/>
</dbReference>
<dbReference type="AlphaFoldDB" id="A0A4P7N105"/>
<evidence type="ECO:0000256" key="4">
    <source>
        <dbReference type="SAM" id="MobiDB-lite"/>
    </source>
</evidence>
<feature type="compositionally biased region" description="Acidic residues" evidence="4">
    <location>
        <begin position="476"/>
        <end position="486"/>
    </location>
</feature>
<evidence type="ECO:0000313" key="7">
    <source>
        <dbReference type="EMBL" id="QBZ56018.1"/>
    </source>
</evidence>
<keyword evidence="3" id="KW-0195">Cyclin</keyword>
<dbReference type="SMART" id="SM00385">
    <property type="entry name" value="CYCLIN"/>
    <property type="match status" value="2"/>
</dbReference>
<dbReference type="CDD" id="cd20546">
    <property type="entry name" value="CYCLIN_SpCG1C_ScCTK2-like_rpt2"/>
    <property type="match status" value="1"/>
</dbReference>
<sequence length="486" mass="53633">MASIDRYRPAGRESYQPPSLPPKPPPPSDRQSRSPTRRHGAALVPPAAPSPPVHSSRNSPPRPGMARRGPLAASPLRPPATPAPKPRKNSQWFFTPDEIRSTPSIADGLRPADERMRRAKGVSFIYQAGVLLELPQITLWVAAVFFHRFFMRVSLVEEKGGVHHYNIAATSLFLANKTQEDCRKTKDLIISVARVAQKNANLIIDEQSKEYWRWRDSILMHEEIMLEILTFDLMVKVPYQPLFENLKELGLQHNKRLRDAAWAYLNDSCFSTLPLLMSAKDIAASAILFASATTGEKVEDVNGEPWWVLIKADESRIVQAINVIVDFYTENPLGKKTDRLPGSPEFSLESTRRRGDTILSQQTDASSYNGTPMETDQDGTQSPGVRLNGKPDRDSSGSNSAGKEELRREPNGGAPLRSDVKGDSDAALKAAANDLDAQDEGLVSPNINDVASPSGTKRSGGASDADRDRKRARLSDEDEDEGEVPE</sequence>
<feature type="domain" description="Cyclin-like" evidence="6">
    <location>
        <begin position="240"/>
        <end position="326"/>
    </location>
</feature>
<dbReference type="Gene3D" id="1.10.472.10">
    <property type="entry name" value="Cyclin-like"/>
    <property type="match status" value="2"/>
</dbReference>
<evidence type="ECO:0000313" key="8">
    <source>
        <dbReference type="Proteomes" id="UP000294847"/>
    </source>
</evidence>
<feature type="compositionally biased region" description="Pro residues" evidence="4">
    <location>
        <begin position="18"/>
        <end position="28"/>
    </location>
</feature>
<organism evidence="7 8">
    <name type="scientific">Pyricularia oryzae</name>
    <name type="common">Rice blast fungus</name>
    <name type="synonym">Magnaporthe oryzae</name>
    <dbReference type="NCBI Taxonomy" id="318829"/>
    <lineage>
        <taxon>Eukaryota</taxon>
        <taxon>Fungi</taxon>
        <taxon>Dikarya</taxon>
        <taxon>Ascomycota</taxon>
        <taxon>Pezizomycotina</taxon>
        <taxon>Sordariomycetes</taxon>
        <taxon>Sordariomycetidae</taxon>
        <taxon>Magnaporthales</taxon>
        <taxon>Pyriculariaceae</taxon>
        <taxon>Pyricularia</taxon>
    </lineage>
</organism>
<accession>A0A4P7N105</accession>
<comment type="similarity">
    <text evidence="1">Belongs to the cyclin family. Cyclin C subfamily.</text>
</comment>
<feature type="compositionally biased region" description="Basic and acidic residues" evidence="4">
    <location>
        <begin position="464"/>
        <end position="475"/>
    </location>
</feature>
<feature type="compositionally biased region" description="Low complexity" evidence="4">
    <location>
        <begin position="66"/>
        <end position="75"/>
    </location>
</feature>
<feature type="region of interest" description="Disordered" evidence="4">
    <location>
        <begin position="1"/>
        <end position="97"/>
    </location>
</feature>
<proteinExistence type="inferred from homology"/>
<dbReference type="EMBL" id="CP034205">
    <property type="protein sequence ID" value="QBZ56018.1"/>
    <property type="molecule type" value="Genomic_DNA"/>
</dbReference>
<keyword evidence="5" id="KW-0812">Transmembrane</keyword>
<keyword evidence="5" id="KW-0472">Membrane</keyword>